<dbReference type="PANTHER" id="PTHR24286:SF228">
    <property type="entry name" value="C-22 STEROL DESATURASE ERG5"/>
    <property type="match status" value="1"/>
</dbReference>
<evidence type="ECO:0000256" key="8">
    <source>
        <dbReference type="RuleBase" id="RU000461"/>
    </source>
</evidence>
<evidence type="ECO:0000256" key="1">
    <source>
        <dbReference type="ARBA" id="ARBA00001971"/>
    </source>
</evidence>
<dbReference type="Proteomes" id="UP000034680">
    <property type="component" value="Unassembled WGS sequence"/>
</dbReference>
<keyword evidence="8" id="KW-0503">Monooxygenase</keyword>
<evidence type="ECO:0000256" key="4">
    <source>
        <dbReference type="ARBA" id="ARBA00023002"/>
    </source>
</evidence>
<protein>
    <submittedName>
        <fullName evidence="9">Putative cytochrome p450 61</fullName>
    </submittedName>
</protein>
<dbReference type="InterPro" id="IPR002401">
    <property type="entry name" value="Cyt_P450_E_grp-I"/>
</dbReference>
<dbReference type="InterPro" id="IPR001128">
    <property type="entry name" value="Cyt_P450"/>
</dbReference>
<dbReference type="PRINTS" id="PR00385">
    <property type="entry name" value="P450"/>
</dbReference>
<dbReference type="PRINTS" id="PR00463">
    <property type="entry name" value="EP450I"/>
</dbReference>
<evidence type="ECO:0000256" key="2">
    <source>
        <dbReference type="ARBA" id="ARBA00010617"/>
    </source>
</evidence>
<evidence type="ECO:0000256" key="5">
    <source>
        <dbReference type="ARBA" id="ARBA00023004"/>
    </source>
</evidence>
<dbReference type="GO" id="GO:0005506">
    <property type="term" value="F:iron ion binding"/>
    <property type="evidence" value="ECO:0007669"/>
    <property type="project" value="InterPro"/>
</dbReference>
<evidence type="ECO:0000313" key="10">
    <source>
        <dbReference type="Proteomes" id="UP000034680"/>
    </source>
</evidence>
<dbReference type="FunFam" id="1.10.630.10:FF:000021">
    <property type="entry name" value="Cytochrome P450 61"/>
    <property type="match status" value="1"/>
</dbReference>
<dbReference type="GO" id="GO:0016125">
    <property type="term" value="P:sterol metabolic process"/>
    <property type="evidence" value="ECO:0007669"/>
    <property type="project" value="TreeGrafter"/>
</dbReference>
<keyword evidence="5 7" id="KW-0408">Iron</keyword>
<comment type="similarity">
    <text evidence="2 8">Belongs to the cytochrome P450 family.</text>
</comment>
<evidence type="ECO:0000313" key="9">
    <source>
        <dbReference type="EMBL" id="KKY38394.1"/>
    </source>
</evidence>
<dbReference type="AlphaFoldDB" id="A0A0G2FWX4"/>
<feature type="binding site" description="axial binding residue" evidence="7">
    <location>
        <position position="476"/>
    </location>
    <ligand>
        <name>heme</name>
        <dbReference type="ChEBI" id="CHEBI:30413"/>
    </ligand>
    <ligandPart>
        <name>Fe</name>
        <dbReference type="ChEBI" id="CHEBI:18248"/>
    </ligandPart>
</feature>
<gene>
    <name evidence="9" type="ORF">UCDDA912_g01712</name>
</gene>
<dbReference type="CDD" id="cd11082">
    <property type="entry name" value="CYP61_CYP710"/>
    <property type="match status" value="1"/>
</dbReference>
<keyword evidence="7 8" id="KW-0349">Heme</keyword>
<dbReference type="Pfam" id="PF00067">
    <property type="entry name" value="p450"/>
    <property type="match status" value="1"/>
</dbReference>
<accession>A0A0G2FWX4</accession>
<dbReference type="PROSITE" id="PS00086">
    <property type="entry name" value="CYTOCHROME_P450"/>
    <property type="match status" value="1"/>
</dbReference>
<comment type="caution">
    <text evidence="9">The sequence shown here is derived from an EMBL/GenBank/DDBJ whole genome shotgun (WGS) entry which is preliminary data.</text>
</comment>
<dbReference type="EMBL" id="LCUC01000059">
    <property type="protein sequence ID" value="KKY38394.1"/>
    <property type="molecule type" value="Genomic_DNA"/>
</dbReference>
<dbReference type="SUPFAM" id="SSF48264">
    <property type="entry name" value="Cytochrome P450"/>
    <property type="match status" value="1"/>
</dbReference>
<dbReference type="InterPro" id="IPR017972">
    <property type="entry name" value="Cyt_P450_CS"/>
</dbReference>
<reference evidence="9 10" key="2">
    <citation type="submission" date="2015-05" db="EMBL/GenBank/DDBJ databases">
        <authorList>
            <person name="Morales-Cruz A."/>
            <person name="Amrine K.C."/>
            <person name="Cantu D."/>
        </authorList>
    </citation>
    <scope>NUCLEOTIDE SEQUENCE [LARGE SCALE GENOMIC DNA]</scope>
    <source>
        <strain evidence="9">DA912</strain>
    </source>
</reference>
<keyword evidence="10" id="KW-1185">Reference proteome</keyword>
<reference evidence="9 10" key="1">
    <citation type="submission" date="2015-05" db="EMBL/GenBank/DDBJ databases">
        <title>Distinctive expansion of gene families associated with plant cell wall degradation and secondary metabolism in the genomes of grapevine trunk pathogens.</title>
        <authorList>
            <person name="Lawrence D.P."/>
            <person name="Travadon R."/>
            <person name="Rolshausen P.E."/>
            <person name="Baumgartner K."/>
        </authorList>
    </citation>
    <scope>NUCLEOTIDE SEQUENCE [LARGE SCALE GENOMIC DNA]</scope>
    <source>
        <strain evidence="9">DA912</strain>
    </source>
</reference>
<dbReference type="OrthoDB" id="1372046at2759"/>
<dbReference type="PANTHER" id="PTHR24286">
    <property type="entry name" value="CYTOCHROME P450 26"/>
    <property type="match status" value="1"/>
</dbReference>
<evidence type="ECO:0000256" key="7">
    <source>
        <dbReference type="PIRSR" id="PIRSR602401-1"/>
    </source>
</evidence>
<proteinExistence type="inferred from homology"/>
<evidence type="ECO:0000256" key="6">
    <source>
        <dbReference type="ARBA" id="ARBA00051023"/>
    </source>
</evidence>
<name>A0A0G2FWX4_9PEZI</name>
<comment type="catalytic activity">
    <reaction evidence="6">
        <text>5-dehydroepisterol + NADPH + O2 + H(+) = ergosta-5,7,22,24(28)-tetraen-3beta-ol + NADP(+) + 2 H2O</text>
        <dbReference type="Rhea" id="RHEA:33467"/>
        <dbReference type="ChEBI" id="CHEBI:15377"/>
        <dbReference type="ChEBI" id="CHEBI:15378"/>
        <dbReference type="ChEBI" id="CHEBI:15379"/>
        <dbReference type="ChEBI" id="CHEBI:18249"/>
        <dbReference type="ChEBI" id="CHEBI:52972"/>
        <dbReference type="ChEBI" id="CHEBI:57783"/>
        <dbReference type="ChEBI" id="CHEBI:58349"/>
        <dbReference type="EC" id="1.14.19.41"/>
    </reaction>
    <physiologicalReaction direction="left-to-right" evidence="6">
        <dbReference type="Rhea" id="RHEA:33468"/>
    </physiologicalReaction>
</comment>
<organism evidence="9 10">
    <name type="scientific">Diaporthe ampelina</name>
    <dbReference type="NCBI Taxonomy" id="1214573"/>
    <lineage>
        <taxon>Eukaryota</taxon>
        <taxon>Fungi</taxon>
        <taxon>Dikarya</taxon>
        <taxon>Ascomycota</taxon>
        <taxon>Pezizomycotina</taxon>
        <taxon>Sordariomycetes</taxon>
        <taxon>Sordariomycetidae</taxon>
        <taxon>Diaporthales</taxon>
        <taxon>Diaporthaceae</taxon>
        <taxon>Diaporthe</taxon>
    </lineage>
</organism>
<keyword evidence="3 7" id="KW-0479">Metal-binding</keyword>
<dbReference type="Gene3D" id="1.10.630.10">
    <property type="entry name" value="Cytochrome P450"/>
    <property type="match status" value="1"/>
</dbReference>
<comment type="cofactor">
    <cofactor evidence="1 7">
        <name>heme</name>
        <dbReference type="ChEBI" id="CHEBI:30413"/>
    </cofactor>
</comment>
<dbReference type="GO" id="GO:0020037">
    <property type="term" value="F:heme binding"/>
    <property type="evidence" value="ECO:0007669"/>
    <property type="project" value="InterPro"/>
</dbReference>
<dbReference type="GO" id="GO:0000249">
    <property type="term" value="F:C-22 sterol desaturase (NADPH) activity"/>
    <property type="evidence" value="ECO:0007669"/>
    <property type="project" value="UniProtKB-EC"/>
</dbReference>
<dbReference type="STRING" id="1214573.A0A0G2FWX4"/>
<sequence length="530" mass="59794">MAPPLASVGNDYNQQSVPSQIKNLADIVANASPWTVTFAILAAIVTYDQIRYVLNKGSIVGPVFKEPLMGPFLQSVNPKFEEYYAKWLSGPLSCVSVFHKFVVIASTRDMARRVFNSPAYVKPCVVDVAHKLLGPDNWVFLDGKAHIDYRKGLNGLFTRKALQSYLPGQEEVYNMYFKRFLQVTKDAGGKPVPFMHDFRELMCAISLRTFCGHYVSDEAVKKIADDYYLITAALELVNFPVIIPFTKTWYGKKASDMVMVEFSKASAQSKECMEAGEEPTCIMDAWVRNMVLSKKWREAEATGDFTATGGLEKPSPLLRDFTDHEIAQTVFTFLFASQDATSSAAIWLFQTVAQRPEILDRVREENLKVRNGDIHAAVDLDQLESITYTRAVVRELLRYRPPVIMVPYEVKKPFPITNTYTIPKGAMVVPTTYLALRDPEVYENPDEFDPERYYTGDAEVRGAKNFLVFGTGPHVCIGQHYAQLNLALLLGKASLLLDWTHHPTPLSEEIKVFATIFPKDDCPLTFIERN</sequence>
<dbReference type="GO" id="GO:0004497">
    <property type="term" value="F:monooxygenase activity"/>
    <property type="evidence" value="ECO:0007669"/>
    <property type="project" value="UniProtKB-KW"/>
</dbReference>
<evidence type="ECO:0000256" key="3">
    <source>
        <dbReference type="ARBA" id="ARBA00022723"/>
    </source>
</evidence>
<keyword evidence="4 8" id="KW-0560">Oxidoreductase</keyword>
<dbReference type="InterPro" id="IPR036396">
    <property type="entry name" value="Cyt_P450_sf"/>
</dbReference>